<feature type="transmembrane region" description="Helical" evidence="1">
    <location>
        <begin position="14"/>
        <end position="33"/>
    </location>
</feature>
<organism evidence="2 3">
    <name type="scientific">Brotocaccenecus cirricatena</name>
    <dbReference type="NCBI Taxonomy" id="3064195"/>
    <lineage>
        <taxon>Bacteria</taxon>
        <taxon>Bacillati</taxon>
        <taxon>Bacillota</taxon>
        <taxon>Clostridia</taxon>
        <taxon>Eubacteriales</taxon>
        <taxon>Oscillospiraceae</taxon>
        <taxon>Brotocaccenecus</taxon>
    </lineage>
</organism>
<name>A0AAE3DDU0_9FIRM</name>
<feature type="transmembrane region" description="Helical" evidence="1">
    <location>
        <begin position="63"/>
        <end position="81"/>
    </location>
</feature>
<dbReference type="Proteomes" id="UP001199319">
    <property type="component" value="Unassembled WGS sequence"/>
</dbReference>
<comment type="caution">
    <text evidence="2">The sequence shown here is derived from an EMBL/GenBank/DDBJ whole genome shotgun (WGS) entry which is preliminary data.</text>
</comment>
<dbReference type="AlphaFoldDB" id="A0AAE3DDU0"/>
<evidence type="ECO:0000313" key="3">
    <source>
        <dbReference type="Proteomes" id="UP001199319"/>
    </source>
</evidence>
<accession>A0AAE3DDU0</accession>
<keyword evidence="1" id="KW-0472">Membrane</keyword>
<evidence type="ECO:0000313" key="2">
    <source>
        <dbReference type="EMBL" id="MCC2130413.1"/>
    </source>
</evidence>
<reference evidence="2" key="1">
    <citation type="submission" date="2021-10" db="EMBL/GenBank/DDBJ databases">
        <title>Anaerobic single-cell dispensing facilitates the cultivation of human gut bacteria.</title>
        <authorList>
            <person name="Afrizal A."/>
        </authorList>
    </citation>
    <scope>NUCLEOTIDE SEQUENCE</scope>
    <source>
        <strain evidence="2">CLA-AA-H272</strain>
    </source>
</reference>
<sequence>MATDKIRKYVLPNIPYLFIGWFCLKIGTAYRLAAGAGFGEKLLGLGQTIGAAFGSFAPGLAPLDWFVGIVGAVGFRLLIYCKAKKAKKFRRDAEYGTARWSA</sequence>
<keyword evidence="1" id="KW-1133">Transmembrane helix</keyword>
<proteinExistence type="predicted"/>
<dbReference type="EMBL" id="JAJEPW010000047">
    <property type="protein sequence ID" value="MCC2130413.1"/>
    <property type="molecule type" value="Genomic_DNA"/>
</dbReference>
<evidence type="ECO:0000256" key="1">
    <source>
        <dbReference type="SAM" id="Phobius"/>
    </source>
</evidence>
<gene>
    <name evidence="2" type="ORF">LKD37_12970</name>
</gene>
<keyword evidence="3" id="KW-1185">Reference proteome</keyword>
<protein>
    <submittedName>
        <fullName evidence="2">Conjugal transfer protein TraG</fullName>
    </submittedName>
</protein>
<keyword evidence="1" id="KW-0812">Transmembrane</keyword>